<dbReference type="EMBL" id="CP018477">
    <property type="protein sequence ID" value="ASV74702.1"/>
    <property type="molecule type" value="Genomic_DNA"/>
</dbReference>
<feature type="domain" description="Pyrroline-5-carboxylate reductase dimerisation" evidence="13">
    <location>
        <begin position="163"/>
        <end position="267"/>
    </location>
</feature>
<sequence length="269" mass="28227">MITKKIGFIGAGQMARALAEGLLHKGLLVPDQVLASDPSESARQKFHEATGAETTPNNLDVVRRQDVVILAVKPQQIPKVLEELRGRVAPEKLVISIAAGIALQQLEEGLGAHTRVIRVMPNTPALVGFAASAYALGKNAGPDDASLVQQLLEAIGIAVRVDEKLLDAVTALSGSGPAYVYLMIEVLTDAGVRHGLSRDVALTLAAQTVRGAAEMVMRTGQHPAVLKDQVTSPGGTTIAALAAMESQGFRGAVLAGVEAAWRRARELSQ</sequence>
<dbReference type="Pfam" id="PF03807">
    <property type="entry name" value="F420_oxidored"/>
    <property type="match status" value="1"/>
</dbReference>
<comment type="similarity">
    <text evidence="2 8 11">Belongs to the pyrroline-5-carboxylate reductase family.</text>
</comment>
<evidence type="ECO:0000256" key="5">
    <source>
        <dbReference type="ARBA" id="ARBA00022650"/>
    </source>
</evidence>
<proteinExistence type="inferred from homology"/>
<keyword evidence="7 8" id="KW-0560">Oxidoreductase</keyword>
<dbReference type="KEGG" id="ttf:THTE_2100"/>
<dbReference type="PANTHER" id="PTHR11645:SF0">
    <property type="entry name" value="PYRROLINE-5-CARBOXYLATE REDUCTASE 3"/>
    <property type="match status" value="1"/>
</dbReference>
<dbReference type="OrthoDB" id="9805754at2"/>
<keyword evidence="3 8" id="KW-0963">Cytoplasm</keyword>
<evidence type="ECO:0000256" key="2">
    <source>
        <dbReference type="ARBA" id="ARBA00005525"/>
    </source>
</evidence>
<dbReference type="NCBIfam" id="TIGR00112">
    <property type="entry name" value="proC"/>
    <property type="match status" value="1"/>
</dbReference>
<dbReference type="EC" id="1.5.1.2" evidence="8 9"/>
<dbReference type="Proteomes" id="UP000215086">
    <property type="component" value="Chromosome"/>
</dbReference>
<dbReference type="Gene3D" id="3.40.50.720">
    <property type="entry name" value="NAD(P)-binding Rossmann-like Domain"/>
    <property type="match status" value="1"/>
</dbReference>
<dbReference type="GO" id="GO:0055129">
    <property type="term" value="P:L-proline biosynthetic process"/>
    <property type="evidence" value="ECO:0007669"/>
    <property type="project" value="UniProtKB-UniRule"/>
</dbReference>
<evidence type="ECO:0000256" key="4">
    <source>
        <dbReference type="ARBA" id="ARBA00022605"/>
    </source>
</evidence>
<evidence type="ECO:0000256" key="6">
    <source>
        <dbReference type="ARBA" id="ARBA00022857"/>
    </source>
</evidence>
<dbReference type="Pfam" id="PF14748">
    <property type="entry name" value="P5CR_dimer"/>
    <property type="match status" value="1"/>
</dbReference>
<dbReference type="RefSeq" id="WP_095414948.1">
    <property type="nucleotide sequence ID" value="NZ_CP018477.1"/>
</dbReference>
<comment type="subcellular location">
    <subcellularLocation>
        <location evidence="1 8">Cytoplasm</location>
    </subcellularLocation>
</comment>
<dbReference type="PANTHER" id="PTHR11645">
    <property type="entry name" value="PYRROLINE-5-CARBOXYLATE REDUCTASE"/>
    <property type="match status" value="1"/>
</dbReference>
<dbReference type="HAMAP" id="MF_01925">
    <property type="entry name" value="P5C_reductase"/>
    <property type="match status" value="1"/>
</dbReference>
<dbReference type="InterPro" id="IPR028939">
    <property type="entry name" value="P5C_Rdtase_cat_N"/>
</dbReference>
<dbReference type="PIRSF" id="PIRSF000193">
    <property type="entry name" value="Pyrrol-5-carb_rd"/>
    <property type="match status" value="1"/>
</dbReference>
<protein>
    <recommendedName>
        <fullName evidence="8 9">Pyrroline-5-carboxylate reductase</fullName>
        <shortName evidence="8">P5C reductase</shortName>
        <shortName evidence="8">P5CR</shortName>
        <ecNumber evidence="8 9">1.5.1.2</ecNumber>
    </recommendedName>
    <alternativeName>
        <fullName evidence="8">PCA reductase</fullName>
    </alternativeName>
</protein>
<accession>A0A286RFI5</accession>
<evidence type="ECO:0000259" key="12">
    <source>
        <dbReference type="Pfam" id="PF03807"/>
    </source>
</evidence>
<dbReference type="InterPro" id="IPR029036">
    <property type="entry name" value="P5CR_dimer"/>
</dbReference>
<dbReference type="Gene3D" id="1.10.3730.10">
    <property type="entry name" value="ProC C-terminal domain-like"/>
    <property type="match status" value="1"/>
</dbReference>
<evidence type="ECO:0000256" key="1">
    <source>
        <dbReference type="ARBA" id="ARBA00004496"/>
    </source>
</evidence>
<dbReference type="SUPFAM" id="SSF51735">
    <property type="entry name" value="NAD(P)-binding Rossmann-fold domains"/>
    <property type="match status" value="1"/>
</dbReference>
<gene>
    <name evidence="8" type="primary">proC</name>
    <name evidence="14" type="ORF">THTE_2100</name>
</gene>
<dbReference type="SUPFAM" id="SSF48179">
    <property type="entry name" value="6-phosphogluconate dehydrogenase C-terminal domain-like"/>
    <property type="match status" value="1"/>
</dbReference>
<evidence type="ECO:0000256" key="11">
    <source>
        <dbReference type="RuleBase" id="RU003903"/>
    </source>
</evidence>
<dbReference type="UniPathway" id="UPA00098">
    <property type="reaction ID" value="UER00361"/>
</dbReference>
<dbReference type="GO" id="GO:0004735">
    <property type="term" value="F:pyrroline-5-carboxylate reductase activity"/>
    <property type="evidence" value="ECO:0007669"/>
    <property type="project" value="UniProtKB-UniRule"/>
</dbReference>
<dbReference type="FunFam" id="3.40.50.720:FF:000190">
    <property type="entry name" value="Pyrroline-5-carboxylate reductase"/>
    <property type="match status" value="1"/>
</dbReference>
<comment type="catalytic activity">
    <reaction evidence="8">
        <text>L-proline + NAD(+) = (S)-1-pyrroline-5-carboxylate + NADH + 2 H(+)</text>
        <dbReference type="Rhea" id="RHEA:14105"/>
        <dbReference type="ChEBI" id="CHEBI:15378"/>
        <dbReference type="ChEBI" id="CHEBI:17388"/>
        <dbReference type="ChEBI" id="CHEBI:57540"/>
        <dbReference type="ChEBI" id="CHEBI:57945"/>
        <dbReference type="ChEBI" id="CHEBI:60039"/>
        <dbReference type="EC" id="1.5.1.2"/>
    </reaction>
</comment>
<evidence type="ECO:0000256" key="9">
    <source>
        <dbReference type="NCBIfam" id="TIGR00112"/>
    </source>
</evidence>
<evidence type="ECO:0000313" key="15">
    <source>
        <dbReference type="Proteomes" id="UP000215086"/>
    </source>
</evidence>
<dbReference type="GO" id="GO:0005737">
    <property type="term" value="C:cytoplasm"/>
    <property type="evidence" value="ECO:0007669"/>
    <property type="project" value="UniProtKB-SubCell"/>
</dbReference>
<comment type="function">
    <text evidence="8">Catalyzes the reduction of 1-pyrroline-5-carboxylate (PCA) to L-proline.</text>
</comment>
<evidence type="ECO:0000259" key="13">
    <source>
        <dbReference type="Pfam" id="PF14748"/>
    </source>
</evidence>
<evidence type="ECO:0000313" key="14">
    <source>
        <dbReference type="EMBL" id="ASV74702.1"/>
    </source>
</evidence>
<keyword evidence="5 8" id="KW-0641">Proline biosynthesis</keyword>
<keyword evidence="4 8" id="KW-0028">Amino-acid biosynthesis</keyword>
<evidence type="ECO:0000256" key="3">
    <source>
        <dbReference type="ARBA" id="ARBA00022490"/>
    </source>
</evidence>
<comment type="catalytic activity">
    <reaction evidence="8 11">
        <text>L-proline + NADP(+) = (S)-1-pyrroline-5-carboxylate + NADPH + 2 H(+)</text>
        <dbReference type="Rhea" id="RHEA:14109"/>
        <dbReference type="ChEBI" id="CHEBI:15378"/>
        <dbReference type="ChEBI" id="CHEBI:17388"/>
        <dbReference type="ChEBI" id="CHEBI:57783"/>
        <dbReference type="ChEBI" id="CHEBI:58349"/>
        <dbReference type="ChEBI" id="CHEBI:60039"/>
        <dbReference type="EC" id="1.5.1.2"/>
    </reaction>
</comment>
<dbReference type="PROSITE" id="PS00521">
    <property type="entry name" value="P5CR"/>
    <property type="match status" value="1"/>
</dbReference>
<dbReference type="FunFam" id="1.10.3730.10:FF:000001">
    <property type="entry name" value="Pyrroline-5-carboxylate reductase"/>
    <property type="match status" value="1"/>
</dbReference>
<name>A0A286RFI5_9BACT</name>
<evidence type="ECO:0000256" key="7">
    <source>
        <dbReference type="ARBA" id="ARBA00023002"/>
    </source>
</evidence>
<feature type="domain" description="Pyrroline-5-carboxylate reductase catalytic N-terminal" evidence="12">
    <location>
        <begin position="5"/>
        <end position="100"/>
    </location>
</feature>
<evidence type="ECO:0000256" key="10">
    <source>
        <dbReference type="PIRSR" id="PIRSR000193-1"/>
    </source>
</evidence>
<keyword evidence="15" id="KW-1185">Reference proteome</keyword>
<feature type="binding site" evidence="10">
    <location>
        <position position="58"/>
    </location>
    <ligand>
        <name>NADPH</name>
        <dbReference type="ChEBI" id="CHEBI:57783"/>
    </ligand>
</feature>
<dbReference type="InterPro" id="IPR000304">
    <property type="entry name" value="Pyrroline-COOH_reductase"/>
</dbReference>
<dbReference type="InterPro" id="IPR008927">
    <property type="entry name" value="6-PGluconate_DH-like_C_sf"/>
</dbReference>
<feature type="binding site" evidence="10">
    <location>
        <begin position="71"/>
        <end position="74"/>
    </location>
    <ligand>
        <name>NADP(+)</name>
        <dbReference type="ChEBI" id="CHEBI:58349"/>
    </ligand>
</feature>
<keyword evidence="6 8" id="KW-0521">NADP</keyword>
<feature type="binding site" evidence="10">
    <location>
        <begin position="9"/>
        <end position="14"/>
    </location>
    <ligand>
        <name>NADP(+)</name>
        <dbReference type="ChEBI" id="CHEBI:58349"/>
    </ligand>
</feature>
<reference evidence="14 15" key="1">
    <citation type="journal article" name="Front. Microbiol.">
        <title>Sugar Metabolism of the First Thermophilic Planctomycete Thermogutta terrifontis: Comparative Genomic and Transcriptomic Approaches.</title>
        <authorList>
            <person name="Elcheninov A.G."/>
            <person name="Menzel P."/>
            <person name="Gudbergsdottir S.R."/>
            <person name="Slesarev A.I."/>
            <person name="Kadnikov V.V."/>
            <person name="Krogh A."/>
            <person name="Bonch-Osmolovskaya E.A."/>
            <person name="Peng X."/>
            <person name="Kublanov I.V."/>
        </authorList>
    </citation>
    <scope>NUCLEOTIDE SEQUENCE [LARGE SCALE GENOMIC DNA]</scope>
    <source>
        <strain evidence="14 15">R1</strain>
    </source>
</reference>
<dbReference type="InterPro" id="IPR053790">
    <property type="entry name" value="P5CR-like_CS"/>
</dbReference>
<dbReference type="InterPro" id="IPR036291">
    <property type="entry name" value="NAD(P)-bd_dom_sf"/>
</dbReference>
<comment type="pathway">
    <text evidence="8 11">Amino-acid biosynthesis; L-proline biosynthesis; L-proline from L-glutamate 5-semialdehyde: step 1/1.</text>
</comment>
<organism evidence="14 15">
    <name type="scientific">Thermogutta terrifontis</name>
    <dbReference type="NCBI Taxonomy" id="1331910"/>
    <lineage>
        <taxon>Bacteria</taxon>
        <taxon>Pseudomonadati</taxon>
        <taxon>Planctomycetota</taxon>
        <taxon>Planctomycetia</taxon>
        <taxon>Pirellulales</taxon>
        <taxon>Thermoguttaceae</taxon>
        <taxon>Thermogutta</taxon>
    </lineage>
</organism>
<evidence type="ECO:0000256" key="8">
    <source>
        <dbReference type="HAMAP-Rule" id="MF_01925"/>
    </source>
</evidence>
<dbReference type="AlphaFoldDB" id="A0A286RFI5"/>